<dbReference type="PANTHER" id="PTHR43869:SF1">
    <property type="entry name" value="GLYCINE BETAINE_PROLINE BETAINE TRANSPORT SYSTEM ATP-BINDING PROTEIN PROV"/>
    <property type="match status" value="1"/>
</dbReference>
<dbReference type="SUPFAM" id="SSF52540">
    <property type="entry name" value="P-loop containing nucleoside triphosphate hydrolases"/>
    <property type="match status" value="1"/>
</dbReference>
<evidence type="ECO:0000313" key="7">
    <source>
        <dbReference type="EMBL" id="MCG7505405.1"/>
    </source>
</evidence>
<keyword evidence="5" id="KW-0997">Cell inner membrane</keyword>
<keyword evidence="4 5" id="KW-0067">ATP-binding</keyword>
<dbReference type="SUPFAM" id="SSF54631">
    <property type="entry name" value="CBS-domain pair"/>
    <property type="match status" value="1"/>
</dbReference>
<evidence type="ECO:0000256" key="3">
    <source>
        <dbReference type="ARBA" id="ARBA00022741"/>
    </source>
</evidence>
<name>A0ABS9QDB2_9HYPH</name>
<comment type="subcellular location">
    <subcellularLocation>
        <location evidence="5">Cell inner membrane</location>
        <topology evidence="5">Peripheral membrane protein</topology>
    </subcellularLocation>
</comment>
<gene>
    <name evidence="7" type="ORF">L4923_10305</name>
</gene>
<dbReference type="PANTHER" id="PTHR43869">
    <property type="entry name" value="GLYCINE BETAINE/PROLINE BETAINE TRANSPORT SYSTEM ATP-BINDING PROTEIN PROV"/>
    <property type="match status" value="1"/>
</dbReference>
<evidence type="ECO:0000256" key="2">
    <source>
        <dbReference type="ARBA" id="ARBA00022448"/>
    </source>
</evidence>
<dbReference type="Pfam" id="PF00005">
    <property type="entry name" value="ABC_tran"/>
    <property type="match status" value="1"/>
</dbReference>
<dbReference type="EC" id="7.6.2.9" evidence="5"/>
<comment type="subunit">
    <text evidence="5">The complex is probably composed of two ATP-binding proteins, two transmembrane proteins and a solute-binding protein.</text>
</comment>
<dbReference type="SMART" id="SM00382">
    <property type="entry name" value="AAA"/>
    <property type="match status" value="1"/>
</dbReference>
<sequence length="342" mass="36930">MAAGETFVIMGLSGSGKSTLIRHFNRLVEPTSGSITVDGEDIVAMGKARLREFRRRKVSMVFQNFGLLPHRTVLDNVAYGLLMQGRPKAEQRERAAYWISQVGLAGYEGHYPRQLSGGMKQRVGLARALAGEAEILLMDEAFSALDPLIRGEMQEQLASLQKELGKTVVFITHDPDEAMLLGDRIAILREGSIQQIGTPEQILLEPANDYIARFVKSVNRARFLTAGQVMISFPVLAEKGLTREAACAAMADSNVDHVFVTRDGALAGVLTKDALQESSKGTGGIHVTTSCKTSMPLEQVTPLIARSSLPVAVVDLEGRVVGGLTRAVTLRSIGELTARSSA</sequence>
<dbReference type="Gene3D" id="3.40.50.300">
    <property type="entry name" value="P-loop containing nucleotide triphosphate hydrolases"/>
    <property type="match status" value="1"/>
</dbReference>
<dbReference type="GO" id="GO:0005524">
    <property type="term" value="F:ATP binding"/>
    <property type="evidence" value="ECO:0007669"/>
    <property type="project" value="UniProtKB-KW"/>
</dbReference>
<dbReference type="EMBL" id="JAKREW010000007">
    <property type="protein sequence ID" value="MCG7505405.1"/>
    <property type="molecule type" value="Genomic_DNA"/>
</dbReference>
<dbReference type="InterPro" id="IPR005892">
    <property type="entry name" value="Gly-betaine_transp_ATP-bd"/>
</dbReference>
<comment type="catalytic activity">
    <reaction evidence="5">
        <text>a quaternary ammonium(out) + ATP + H2O = a quaternary ammonium(in) + ADP + phosphate + H(+)</text>
        <dbReference type="Rhea" id="RHEA:11036"/>
        <dbReference type="ChEBI" id="CHEBI:15377"/>
        <dbReference type="ChEBI" id="CHEBI:15378"/>
        <dbReference type="ChEBI" id="CHEBI:30616"/>
        <dbReference type="ChEBI" id="CHEBI:35267"/>
        <dbReference type="ChEBI" id="CHEBI:43474"/>
        <dbReference type="ChEBI" id="CHEBI:456216"/>
    </reaction>
</comment>
<dbReference type="PROSITE" id="PS00211">
    <property type="entry name" value="ABC_TRANSPORTER_1"/>
    <property type="match status" value="1"/>
</dbReference>
<protein>
    <recommendedName>
        <fullName evidence="5">Quaternary amine transport ATP-binding protein</fullName>
        <ecNumber evidence="5">7.6.2.9</ecNumber>
    </recommendedName>
</protein>
<dbReference type="NCBIfam" id="TIGR01186">
    <property type="entry name" value="proV"/>
    <property type="match status" value="1"/>
</dbReference>
<keyword evidence="5" id="KW-1003">Cell membrane</keyword>
<evidence type="ECO:0000256" key="4">
    <source>
        <dbReference type="ARBA" id="ARBA00022840"/>
    </source>
</evidence>
<accession>A0ABS9QDB2</accession>
<dbReference type="InterPro" id="IPR046342">
    <property type="entry name" value="CBS_dom_sf"/>
</dbReference>
<feature type="domain" description="ABC transporter" evidence="6">
    <location>
        <begin position="1"/>
        <end position="215"/>
    </location>
</feature>
<keyword evidence="5" id="KW-0472">Membrane</keyword>
<reference evidence="7 8" key="1">
    <citation type="submission" date="2022-02" db="EMBL/GenBank/DDBJ databases">
        <title>Draft genome sequence of Mezorhizobium retamae strain IRAMC:0171 isolated from Retama raetam nodules.</title>
        <authorList>
            <person name="Bengaied R."/>
            <person name="Sbissi I."/>
            <person name="Huber K."/>
            <person name="Ghodbane F."/>
            <person name="Nouioui I."/>
            <person name="Tarhouni M."/>
            <person name="Gtari M."/>
        </authorList>
    </citation>
    <scope>NUCLEOTIDE SEQUENCE [LARGE SCALE GENOMIC DNA]</scope>
    <source>
        <strain evidence="7 8">IRAMC:0171</strain>
    </source>
</reference>
<keyword evidence="2 5" id="KW-0813">Transport</keyword>
<dbReference type="InterPro" id="IPR003593">
    <property type="entry name" value="AAA+_ATPase"/>
</dbReference>
<dbReference type="InterPro" id="IPR003439">
    <property type="entry name" value="ABC_transporter-like_ATP-bd"/>
</dbReference>
<keyword evidence="8" id="KW-1185">Reference proteome</keyword>
<dbReference type="Proteomes" id="UP001201701">
    <property type="component" value="Unassembled WGS sequence"/>
</dbReference>
<evidence type="ECO:0000313" key="8">
    <source>
        <dbReference type="Proteomes" id="UP001201701"/>
    </source>
</evidence>
<comment type="similarity">
    <text evidence="1 5">Belongs to the ABC transporter superfamily.</text>
</comment>
<dbReference type="InterPro" id="IPR027417">
    <property type="entry name" value="P-loop_NTPase"/>
</dbReference>
<dbReference type="InterPro" id="IPR051921">
    <property type="entry name" value="ABC_osmolyte_uptake_ATP-bind"/>
</dbReference>
<evidence type="ECO:0000259" key="6">
    <source>
        <dbReference type="PROSITE" id="PS50893"/>
    </source>
</evidence>
<organism evidence="7 8">
    <name type="scientific">Mesorhizobium retamae</name>
    <dbReference type="NCBI Taxonomy" id="2912854"/>
    <lineage>
        <taxon>Bacteria</taxon>
        <taxon>Pseudomonadati</taxon>
        <taxon>Pseudomonadota</taxon>
        <taxon>Alphaproteobacteria</taxon>
        <taxon>Hyphomicrobiales</taxon>
        <taxon>Phyllobacteriaceae</taxon>
        <taxon>Mesorhizobium</taxon>
    </lineage>
</organism>
<evidence type="ECO:0000256" key="5">
    <source>
        <dbReference type="RuleBase" id="RU369116"/>
    </source>
</evidence>
<comment type="caution">
    <text evidence="7">The sequence shown here is derived from an EMBL/GenBank/DDBJ whole genome shotgun (WGS) entry which is preliminary data.</text>
</comment>
<dbReference type="PROSITE" id="PS50893">
    <property type="entry name" value="ABC_TRANSPORTER_2"/>
    <property type="match status" value="1"/>
</dbReference>
<keyword evidence="3 5" id="KW-0547">Nucleotide-binding</keyword>
<evidence type="ECO:0000256" key="1">
    <source>
        <dbReference type="ARBA" id="ARBA00005417"/>
    </source>
</evidence>
<dbReference type="InterPro" id="IPR017871">
    <property type="entry name" value="ABC_transporter-like_CS"/>
</dbReference>
<proteinExistence type="inferred from homology"/>